<evidence type="ECO:0000313" key="2">
    <source>
        <dbReference type="Proteomes" id="UP001575181"/>
    </source>
</evidence>
<name>A0ABV4TV44_9GAMM</name>
<dbReference type="CDD" id="cd07067">
    <property type="entry name" value="HP_PGM_like"/>
    <property type="match status" value="1"/>
</dbReference>
<dbReference type="SUPFAM" id="SSF53254">
    <property type="entry name" value="Phosphoglycerate mutase-like"/>
    <property type="match status" value="1"/>
</dbReference>
<keyword evidence="2" id="KW-1185">Reference proteome</keyword>
<sequence length="167" mass="18046">MKSVILIRHGTAEDVAADGSDANRELTPEGVREVETVARGLHTQVSRVHLIASSPAKRAVQSAQTIARVFNDPAFIRTDVLAPGRRPQDQLGWLWQTPPNEIIVLVGHEPDLGHLLSLSVAGVDWTFFHFEKGGCCMLSVPDNAEPGTGRLNWALTTAQARALAGKP</sequence>
<dbReference type="EMBL" id="JBGUAW010000002">
    <property type="protein sequence ID" value="MFA9459965.1"/>
    <property type="molecule type" value="Genomic_DNA"/>
</dbReference>
<protein>
    <submittedName>
        <fullName evidence="1">Histidine phosphatase family protein</fullName>
    </submittedName>
</protein>
<proteinExistence type="predicted"/>
<organism evidence="1 2">
    <name type="scientific">Thiohalorhabdus methylotrophus</name>
    <dbReference type="NCBI Taxonomy" id="3242694"/>
    <lineage>
        <taxon>Bacteria</taxon>
        <taxon>Pseudomonadati</taxon>
        <taxon>Pseudomonadota</taxon>
        <taxon>Gammaproteobacteria</taxon>
        <taxon>Thiohalorhabdales</taxon>
        <taxon>Thiohalorhabdaceae</taxon>
        <taxon>Thiohalorhabdus</taxon>
    </lineage>
</organism>
<dbReference type="InterPro" id="IPR013078">
    <property type="entry name" value="His_Pase_superF_clade-1"/>
</dbReference>
<reference evidence="1 2" key="1">
    <citation type="submission" date="2024-08" db="EMBL/GenBank/DDBJ databases">
        <title>Whole-genome sequencing of halo(alkali)philic microorganisms from hypersaline lakes.</title>
        <authorList>
            <person name="Sorokin D.Y."/>
            <person name="Merkel A.Y."/>
            <person name="Messina E."/>
            <person name="Yakimov M."/>
        </authorList>
    </citation>
    <scope>NUCLEOTIDE SEQUENCE [LARGE SCALE GENOMIC DNA]</scope>
    <source>
        <strain evidence="1 2">Cl-TMA</strain>
    </source>
</reference>
<dbReference type="Gene3D" id="3.40.50.1240">
    <property type="entry name" value="Phosphoglycerate mutase-like"/>
    <property type="match status" value="1"/>
</dbReference>
<evidence type="ECO:0000313" key="1">
    <source>
        <dbReference type="EMBL" id="MFA9459965.1"/>
    </source>
</evidence>
<gene>
    <name evidence="1" type="ORF">ACERLL_03910</name>
</gene>
<dbReference type="InterPro" id="IPR029033">
    <property type="entry name" value="His_PPase_superfam"/>
</dbReference>
<dbReference type="Proteomes" id="UP001575181">
    <property type="component" value="Unassembled WGS sequence"/>
</dbReference>
<comment type="caution">
    <text evidence="1">The sequence shown here is derived from an EMBL/GenBank/DDBJ whole genome shotgun (WGS) entry which is preliminary data.</text>
</comment>
<dbReference type="SMART" id="SM00855">
    <property type="entry name" value="PGAM"/>
    <property type="match status" value="1"/>
</dbReference>
<dbReference type="Pfam" id="PF00300">
    <property type="entry name" value="His_Phos_1"/>
    <property type="match status" value="1"/>
</dbReference>
<accession>A0ABV4TV44</accession>
<dbReference type="RefSeq" id="WP_373654745.1">
    <property type="nucleotide sequence ID" value="NZ_JBGUAW010000002.1"/>
</dbReference>